<organism evidence="1">
    <name type="scientific">Spodoptera frugiperda</name>
    <name type="common">Fall armyworm</name>
    <dbReference type="NCBI Taxonomy" id="7108"/>
    <lineage>
        <taxon>Eukaryota</taxon>
        <taxon>Metazoa</taxon>
        <taxon>Ecdysozoa</taxon>
        <taxon>Arthropoda</taxon>
        <taxon>Hexapoda</taxon>
        <taxon>Insecta</taxon>
        <taxon>Pterygota</taxon>
        <taxon>Neoptera</taxon>
        <taxon>Endopterygota</taxon>
        <taxon>Lepidoptera</taxon>
        <taxon>Glossata</taxon>
        <taxon>Ditrysia</taxon>
        <taxon>Noctuoidea</taxon>
        <taxon>Noctuidae</taxon>
        <taxon>Amphipyrinae</taxon>
        <taxon>Spodoptera</taxon>
    </lineage>
</organism>
<dbReference type="EMBL" id="ODYU01003839">
    <property type="protein sequence ID" value="SOQ43094.1"/>
    <property type="molecule type" value="Genomic_DNA"/>
</dbReference>
<sequence length="235" mass="26660">METCVLCMASLLSIQRTVERRIFHAQLHSLLSVETEVVNRVVHHWNIRSVEVWESDTTASPKTDAGNVLVTPLVFQVSMGGGDCLPSGALPLLKSNPGTFTVTMDRQLLFFNTNALNVTRENFIIHIEKTTSFVEWSQMRLLSKGSRARFPGFFRLFEKFSVVARSLELCPVYGNRLTPYYMGLLTQMVKSSPPITWNLQHKLCKLGGHFTVELSAIMCTSAYPFRDKRQDDIKK</sequence>
<reference evidence="1" key="1">
    <citation type="submission" date="2016-07" db="EMBL/GenBank/DDBJ databases">
        <authorList>
            <person name="Bretaudeau A."/>
        </authorList>
    </citation>
    <scope>NUCLEOTIDE SEQUENCE</scope>
    <source>
        <strain evidence="1">Rice</strain>
        <tissue evidence="1">Whole body</tissue>
    </source>
</reference>
<evidence type="ECO:0000313" key="1">
    <source>
        <dbReference type="EMBL" id="SOQ43094.1"/>
    </source>
</evidence>
<dbReference type="AlphaFoldDB" id="A0A2H1VS95"/>
<name>A0A2H1VS95_SPOFR</name>
<proteinExistence type="predicted"/>
<protein>
    <submittedName>
        <fullName evidence="1">SFRICE_009667</fullName>
    </submittedName>
</protein>
<gene>
    <name evidence="1" type="ORF">SFRICE_009667</name>
</gene>
<accession>A0A2H1VS95</accession>